<accession>A0A5B8UCD9</accession>
<gene>
    <name evidence="2" type="ORF">FSW04_21410</name>
</gene>
<dbReference type="Gene3D" id="1.10.443.10">
    <property type="entry name" value="Intergrase catalytic core"/>
    <property type="match status" value="1"/>
</dbReference>
<name>A0A5B8UCD9_9ACTN</name>
<keyword evidence="3" id="KW-1185">Reference proteome</keyword>
<dbReference type="EMBL" id="CP042430">
    <property type="protein sequence ID" value="QEC50863.1"/>
    <property type="molecule type" value="Genomic_DNA"/>
</dbReference>
<dbReference type="InterPro" id="IPR011010">
    <property type="entry name" value="DNA_brk_join_enz"/>
</dbReference>
<evidence type="ECO:0000313" key="3">
    <source>
        <dbReference type="Proteomes" id="UP000321805"/>
    </source>
</evidence>
<evidence type="ECO:0000313" key="2">
    <source>
        <dbReference type="EMBL" id="QEC50863.1"/>
    </source>
</evidence>
<protein>
    <submittedName>
        <fullName evidence="2">Tyrosine-type recombinase/integrase</fullName>
    </submittedName>
</protein>
<dbReference type="Proteomes" id="UP000321805">
    <property type="component" value="Chromosome"/>
</dbReference>
<dbReference type="GO" id="GO:0006310">
    <property type="term" value="P:DNA recombination"/>
    <property type="evidence" value="ECO:0007669"/>
    <property type="project" value="UniProtKB-KW"/>
</dbReference>
<sequence length="68" mass="7763">MNRPVRNEARAERCALLLPERVTPHTLRRMFASLCFFAGCDPRFVMSRLGHADARRVCPGDGAPRRRP</sequence>
<reference evidence="2 3" key="1">
    <citation type="journal article" date="2018" name="J. Microbiol.">
        <title>Baekduia soli gen. nov., sp. nov., a novel bacterium isolated from the soil of Baekdu Mountain and proposal of a novel family name, Baekduiaceae fam. nov.</title>
        <authorList>
            <person name="An D.S."/>
            <person name="Siddiqi M.Z."/>
            <person name="Kim K.H."/>
            <person name="Yu H.S."/>
            <person name="Im W.T."/>
        </authorList>
    </citation>
    <scope>NUCLEOTIDE SEQUENCE [LARGE SCALE GENOMIC DNA]</scope>
    <source>
        <strain evidence="2 3">BR7-21</strain>
    </source>
</reference>
<keyword evidence="1" id="KW-0233">DNA recombination</keyword>
<dbReference type="AlphaFoldDB" id="A0A5B8UCD9"/>
<dbReference type="GO" id="GO:0003677">
    <property type="term" value="F:DNA binding"/>
    <property type="evidence" value="ECO:0007669"/>
    <property type="project" value="InterPro"/>
</dbReference>
<organism evidence="2 3">
    <name type="scientific">Baekduia soli</name>
    <dbReference type="NCBI Taxonomy" id="496014"/>
    <lineage>
        <taxon>Bacteria</taxon>
        <taxon>Bacillati</taxon>
        <taxon>Actinomycetota</taxon>
        <taxon>Thermoleophilia</taxon>
        <taxon>Solirubrobacterales</taxon>
        <taxon>Baekduiaceae</taxon>
        <taxon>Baekduia</taxon>
    </lineage>
</organism>
<evidence type="ECO:0000256" key="1">
    <source>
        <dbReference type="ARBA" id="ARBA00023172"/>
    </source>
</evidence>
<dbReference type="SUPFAM" id="SSF56349">
    <property type="entry name" value="DNA breaking-rejoining enzymes"/>
    <property type="match status" value="1"/>
</dbReference>
<proteinExistence type="predicted"/>
<dbReference type="KEGG" id="bsol:FSW04_21410"/>
<dbReference type="InterPro" id="IPR013762">
    <property type="entry name" value="Integrase-like_cat_sf"/>
</dbReference>
<dbReference type="GO" id="GO:0015074">
    <property type="term" value="P:DNA integration"/>
    <property type="evidence" value="ECO:0007669"/>
    <property type="project" value="InterPro"/>
</dbReference>
<dbReference type="OrthoDB" id="1822491at2"/>